<keyword evidence="5" id="KW-1185">Reference proteome</keyword>
<sequence length="116" mass="13006">MTAATAVAVGCLAAVALGALATALLYRRRLRACRRRCERMSAEHRQLYTQTLVALDAATESLAAAEAQWRQSLERIQHSYDDNLEQLRVKQATALARLQIRLPQPRTLRLHGDEQP</sequence>
<evidence type="ECO:0000313" key="2">
    <source>
        <dbReference type="EMBL" id="MFC1408350.1"/>
    </source>
</evidence>
<accession>A0ABV6V3Q7</accession>
<keyword evidence="1" id="KW-0472">Membrane</keyword>
<evidence type="ECO:0000313" key="3">
    <source>
        <dbReference type="EMBL" id="MFC1430058.1"/>
    </source>
</evidence>
<evidence type="ECO:0000313" key="5">
    <source>
        <dbReference type="Proteomes" id="UP001592582"/>
    </source>
</evidence>
<feature type="transmembrane region" description="Helical" evidence="1">
    <location>
        <begin position="6"/>
        <end position="26"/>
    </location>
</feature>
<evidence type="ECO:0000313" key="4">
    <source>
        <dbReference type="Proteomes" id="UP001592530"/>
    </source>
</evidence>
<dbReference type="Proteomes" id="UP001592582">
    <property type="component" value="Unassembled WGS sequence"/>
</dbReference>
<keyword evidence="1" id="KW-0812">Transmembrane</keyword>
<reference evidence="4 5" key="1">
    <citation type="submission" date="2024-09" db="EMBL/GenBank/DDBJ databases">
        <authorList>
            <person name="Lee S.D."/>
        </authorList>
    </citation>
    <scope>NUCLEOTIDE SEQUENCE [LARGE SCALE GENOMIC DNA]</scope>
    <source>
        <strain evidence="2 5">N1-1</strain>
        <strain evidence="3 4">N1-3</strain>
    </source>
</reference>
<name>A0ABV6V3Q7_9ACTN</name>
<dbReference type="RefSeq" id="WP_380502098.1">
    <property type="nucleotide sequence ID" value="NZ_JBHEZX010000001.1"/>
</dbReference>
<dbReference type="EMBL" id="JBHEZX010000001">
    <property type="protein sequence ID" value="MFC1408350.1"/>
    <property type="molecule type" value="Genomic_DNA"/>
</dbReference>
<dbReference type="EMBL" id="JBHEZY010000002">
    <property type="protein sequence ID" value="MFC1430058.1"/>
    <property type="molecule type" value="Genomic_DNA"/>
</dbReference>
<proteinExistence type="predicted"/>
<keyword evidence="1" id="KW-1133">Transmembrane helix</keyword>
<evidence type="ECO:0000256" key="1">
    <source>
        <dbReference type="SAM" id="Phobius"/>
    </source>
</evidence>
<protein>
    <submittedName>
        <fullName evidence="2">Uncharacterized protein</fullName>
    </submittedName>
</protein>
<organism evidence="2 5">
    <name type="scientific">Streptacidiphilus alkalitolerans</name>
    <dbReference type="NCBI Taxonomy" id="3342712"/>
    <lineage>
        <taxon>Bacteria</taxon>
        <taxon>Bacillati</taxon>
        <taxon>Actinomycetota</taxon>
        <taxon>Actinomycetes</taxon>
        <taxon>Kitasatosporales</taxon>
        <taxon>Streptomycetaceae</taxon>
        <taxon>Streptacidiphilus</taxon>
    </lineage>
</organism>
<comment type="caution">
    <text evidence="2">The sequence shown here is derived from an EMBL/GenBank/DDBJ whole genome shotgun (WGS) entry which is preliminary data.</text>
</comment>
<dbReference type="Proteomes" id="UP001592530">
    <property type="component" value="Unassembled WGS sequence"/>
</dbReference>
<gene>
    <name evidence="3" type="ORF">ACEZDB_05225</name>
    <name evidence="2" type="ORF">ACEZDG_03530</name>
</gene>